<evidence type="ECO:0000313" key="1">
    <source>
        <dbReference type="EMBL" id="CDG41025.1"/>
    </source>
</evidence>
<dbReference type="EMBL" id="CBLX010000025">
    <property type="protein sequence ID" value="CDG41025.1"/>
    <property type="molecule type" value="Genomic_DNA"/>
</dbReference>
<comment type="caution">
    <text evidence="1">The sequence shown here is derived from an EMBL/GenBank/DDBJ whole genome shotgun (WGS) entry which is preliminary data.</text>
</comment>
<proteinExistence type="predicted"/>
<sequence>MQPLAARCRSRLWRGDALCLHRAACFPSFVSPDDTRLSELRVHYRCDPSATPNGICTDIDSSVMIGPVSSTHIVIRPGTLQRAVAVMGTHNPQELNQTDAELDLDVQPLSGTAHAGTVLVSTVLTAPSYRTIEPGRGHVERYLFSGIVRAGDTTIPLEGHGGHLVFHYTPGVEQTAVQSCGPVPAGKRQTLACIRVP</sequence>
<name>A0A060QJ86_9PROT</name>
<reference evidence="1 2" key="2">
    <citation type="journal article" date="2014" name="PLoS ONE">
        <title>Evolution of mitochondria reconstructed from the energy metabolism of living bacteria.</title>
        <authorList>
            <person name="Degli Esposti M."/>
            <person name="Chouaia B."/>
            <person name="Comandatore F."/>
            <person name="Crotti E."/>
            <person name="Sassera D."/>
            <person name="Lievens P.M."/>
            <person name="Daffonchio D."/>
            <person name="Bandi C."/>
        </authorList>
    </citation>
    <scope>NUCLEOTIDE SEQUENCE [LARGE SCALE GENOMIC DNA]</scope>
    <source>
        <strain evidence="1 2">SF2.1</strain>
    </source>
</reference>
<evidence type="ECO:0000313" key="2">
    <source>
        <dbReference type="Proteomes" id="UP000027583"/>
    </source>
</evidence>
<gene>
    <name evidence="1" type="ORF">ASAP_2980</name>
</gene>
<accession>A0A060QJ86</accession>
<dbReference type="Proteomes" id="UP000027583">
    <property type="component" value="Unassembled WGS sequence"/>
</dbReference>
<dbReference type="RefSeq" id="WP_155996839.1">
    <property type="nucleotide sequence ID" value="NZ_CBLX010000025.1"/>
</dbReference>
<protein>
    <submittedName>
        <fullName evidence="1">Uncharacterized protein</fullName>
    </submittedName>
</protein>
<reference evidence="1 2" key="1">
    <citation type="journal article" date="2014" name="Genome Biol. Evol.">
        <title>Acetic acid bacteria genomes reveal functional traits for adaptation to life in insect guts.</title>
        <authorList>
            <person name="Chouaia B."/>
            <person name="Gaiarsa S."/>
            <person name="Crotti E."/>
            <person name="Comandatore F."/>
            <person name="Degli Esposti M."/>
            <person name="Ricci I."/>
            <person name="Alma A."/>
            <person name="Favia G."/>
            <person name="Bandi C."/>
            <person name="Daffonchio D."/>
        </authorList>
    </citation>
    <scope>NUCLEOTIDE SEQUENCE [LARGE SCALE GENOMIC DNA]</scope>
    <source>
        <strain evidence="1 2">SF2.1</strain>
    </source>
</reference>
<dbReference type="AlphaFoldDB" id="A0A060QJ86"/>
<organism evidence="1 2">
    <name type="scientific">Asaia bogorensis</name>
    <dbReference type="NCBI Taxonomy" id="91915"/>
    <lineage>
        <taxon>Bacteria</taxon>
        <taxon>Pseudomonadati</taxon>
        <taxon>Pseudomonadota</taxon>
        <taxon>Alphaproteobacteria</taxon>
        <taxon>Acetobacterales</taxon>
        <taxon>Acetobacteraceae</taxon>
        <taxon>Asaia</taxon>
    </lineage>
</organism>